<keyword evidence="5" id="KW-1185">Reference proteome</keyword>
<proteinExistence type="predicted"/>
<feature type="repeat" description="ARM" evidence="2">
    <location>
        <begin position="425"/>
        <end position="467"/>
    </location>
</feature>
<dbReference type="SMART" id="SM00185">
    <property type="entry name" value="ARM"/>
    <property type="match status" value="8"/>
</dbReference>
<protein>
    <submittedName>
        <fullName evidence="4">Uncharacterized protein</fullName>
    </submittedName>
</protein>
<feature type="compositionally biased region" description="Low complexity" evidence="3">
    <location>
        <begin position="117"/>
        <end position="154"/>
    </location>
</feature>
<evidence type="ECO:0000256" key="1">
    <source>
        <dbReference type="ARBA" id="ARBA00022786"/>
    </source>
</evidence>
<sequence length="861" mass="85955">MGWPWEKRRSVRVSRSDVLSLAVLAEGPGPATASEADHDGHRLLSPRSWSGGRPAYGAAHARAAPASAPEVRALHEALGRHDAAISGLRRDVSSMADAMRLMQDEWDQASRAIMLLQQQQQQQPQPACDGAAAQQPGAPADPPAADADVPSHSGGRADARHSAAGAAAAFTPRKTEGGAGAGAAPPGAAGRAPGAWAEVAHSLAGASAAAGAGLELSRFTPRFGEHGLRSARDQGDRDDCASTISFATTRSLGSTVGSAPVLLTEIPAPGRGAARVGGAFGGAAAAAAALPAFPPLCGLGAVGVGGCDVQEECSREQLEELMRQLQTSGGGGGGKSKRGGKGSDGDGDGDGDGGGAEARRAAAVTLALHAERDAELRAALLARGLLDEVAKMLEGDDARCAWAAAHICWYTSRSDELRPQLGAARIVAALVALLGAADPGVSRAAALALNNLAIEAECRQRMASAGAVTALVDMVAASDAIGQEAAASALMMLASEEPNIRALIVAANGVAALVSVLQYGGPTAQESAAAALENLSLDAACEAALGAEGGIEGLLGLLRDGTPGARAAAVGALRNLAVNDELQAALIRAGGVPSLLEAARAGPEAATRTAATEALRNLAVGSAEACVSIVAGGGVATMIAVAHALPGAGRLAALGVLLVLSVEEPHKQAVMAGGGVGLLVHAALSGSPAAKEFAARTLTNLATTDQNRLEILREGAATVLAALLRGGASGAGDASGPADRTCRYVAARALQNLSKCRQPAGRRLMMDAGCIPALAAALSLDTPTAGAAVSALCALCSSPRALQELVRADGAGALLAALARLQGRGHHLAVRLLRRLAKASGVARVKVQDALAGMGLQAFRL</sequence>
<comment type="caution">
    <text evidence="4">The sequence shown here is derived from an EMBL/GenBank/DDBJ whole genome shotgun (WGS) entry which is preliminary data.</text>
</comment>
<feature type="repeat" description="ARM" evidence="2">
    <location>
        <begin position="549"/>
        <end position="591"/>
    </location>
</feature>
<feature type="compositionally biased region" description="Low complexity" evidence="3">
    <location>
        <begin position="182"/>
        <end position="192"/>
    </location>
</feature>
<feature type="repeat" description="ARM" evidence="2">
    <location>
        <begin position="508"/>
        <end position="550"/>
    </location>
</feature>
<feature type="region of interest" description="Disordered" evidence="3">
    <location>
        <begin position="117"/>
        <end position="192"/>
    </location>
</feature>
<dbReference type="InterPro" id="IPR016024">
    <property type="entry name" value="ARM-type_fold"/>
</dbReference>
<dbReference type="AlphaFoldDB" id="A0A2V0NUN0"/>
<gene>
    <name evidence="4" type="ORF">Rsub_02488</name>
</gene>
<dbReference type="PROSITE" id="PS50176">
    <property type="entry name" value="ARM_REPEAT"/>
    <property type="match status" value="3"/>
</dbReference>
<keyword evidence="1" id="KW-0833">Ubl conjugation pathway</keyword>
<organism evidence="4 5">
    <name type="scientific">Raphidocelis subcapitata</name>
    <dbReference type="NCBI Taxonomy" id="307507"/>
    <lineage>
        <taxon>Eukaryota</taxon>
        <taxon>Viridiplantae</taxon>
        <taxon>Chlorophyta</taxon>
        <taxon>core chlorophytes</taxon>
        <taxon>Chlorophyceae</taxon>
        <taxon>CS clade</taxon>
        <taxon>Sphaeropleales</taxon>
        <taxon>Selenastraceae</taxon>
        <taxon>Raphidocelis</taxon>
    </lineage>
</organism>
<dbReference type="PANTHER" id="PTHR23315:SF7">
    <property type="entry name" value="U-BOX DOMAIN-CONTAINING PROTEIN 4"/>
    <property type="match status" value="1"/>
</dbReference>
<dbReference type="Proteomes" id="UP000247498">
    <property type="component" value="Unassembled WGS sequence"/>
</dbReference>
<dbReference type="InterPro" id="IPR011989">
    <property type="entry name" value="ARM-like"/>
</dbReference>
<dbReference type="SUPFAM" id="SSF48371">
    <property type="entry name" value="ARM repeat"/>
    <property type="match status" value="2"/>
</dbReference>
<dbReference type="PANTHER" id="PTHR23315">
    <property type="entry name" value="U BOX DOMAIN-CONTAINING"/>
    <property type="match status" value="1"/>
</dbReference>
<evidence type="ECO:0000313" key="5">
    <source>
        <dbReference type="Proteomes" id="UP000247498"/>
    </source>
</evidence>
<dbReference type="EMBL" id="BDRX01000016">
    <property type="protein sequence ID" value="GBF90382.1"/>
    <property type="molecule type" value="Genomic_DNA"/>
</dbReference>
<dbReference type="InterPro" id="IPR000225">
    <property type="entry name" value="Armadillo"/>
</dbReference>
<feature type="region of interest" description="Disordered" evidence="3">
    <location>
        <begin position="325"/>
        <end position="356"/>
    </location>
</feature>
<dbReference type="InParanoid" id="A0A2V0NUN0"/>
<reference evidence="4 5" key="1">
    <citation type="journal article" date="2018" name="Sci. Rep.">
        <title>Raphidocelis subcapitata (=Pseudokirchneriella subcapitata) provides an insight into genome evolution and environmental adaptations in the Sphaeropleales.</title>
        <authorList>
            <person name="Suzuki S."/>
            <person name="Yamaguchi H."/>
            <person name="Nakajima N."/>
            <person name="Kawachi M."/>
        </authorList>
    </citation>
    <scope>NUCLEOTIDE SEQUENCE [LARGE SCALE GENOMIC DNA]</scope>
    <source>
        <strain evidence="4 5">NIES-35</strain>
    </source>
</reference>
<dbReference type="Gene3D" id="1.25.10.10">
    <property type="entry name" value="Leucine-rich Repeat Variant"/>
    <property type="match status" value="4"/>
</dbReference>
<accession>A0A2V0NUN0</accession>
<evidence type="ECO:0000313" key="4">
    <source>
        <dbReference type="EMBL" id="GBF90382.1"/>
    </source>
</evidence>
<name>A0A2V0NUN0_9CHLO</name>
<evidence type="ECO:0000256" key="2">
    <source>
        <dbReference type="PROSITE-ProRule" id="PRU00259"/>
    </source>
</evidence>
<dbReference type="OrthoDB" id="7537227at2759"/>
<evidence type="ECO:0000256" key="3">
    <source>
        <dbReference type="SAM" id="MobiDB-lite"/>
    </source>
</evidence>